<feature type="domain" description="Lipase maturation factor 1/2 C-terminal" evidence="9">
    <location>
        <begin position="356"/>
        <end position="495"/>
    </location>
</feature>
<feature type="transmembrane region" description="Helical" evidence="7">
    <location>
        <begin position="109"/>
        <end position="126"/>
    </location>
</feature>
<keyword evidence="3 7" id="KW-0812">Transmembrane</keyword>
<keyword evidence="4" id="KW-0256">Endoplasmic reticulum</keyword>
<dbReference type="GO" id="GO:0051604">
    <property type="term" value="P:protein maturation"/>
    <property type="evidence" value="ECO:0007669"/>
    <property type="project" value="InterPro"/>
</dbReference>
<keyword evidence="11" id="KW-1185">Reference proteome</keyword>
<gene>
    <name evidence="10" type="ORF">SAMN05518682_2034</name>
</gene>
<evidence type="ECO:0000256" key="7">
    <source>
        <dbReference type="SAM" id="Phobius"/>
    </source>
</evidence>
<evidence type="ECO:0000259" key="9">
    <source>
        <dbReference type="Pfam" id="PF25179"/>
    </source>
</evidence>
<comment type="subcellular location">
    <subcellularLocation>
        <location evidence="1">Endoplasmic reticulum membrane</location>
        <topology evidence="1">Multi-pass membrane protein</topology>
    </subcellularLocation>
</comment>
<dbReference type="RefSeq" id="WP_076404854.1">
    <property type="nucleotide sequence ID" value="NZ_FTMI01000003.1"/>
</dbReference>
<dbReference type="EMBL" id="FTMI01000003">
    <property type="protein sequence ID" value="SIQ30478.1"/>
    <property type="molecule type" value="Genomic_DNA"/>
</dbReference>
<dbReference type="AlphaFoldDB" id="A0A1N6RNJ8"/>
<sequence>MADVLPDDVATWLGSWFWAPGYDVAREVLQRGTAAVLVVAFVVVARQWRPLLGERGLLPAATFVARTTWRDAPSLLRWRCSDRFVVALAWGGAGLAALLVVGVPQRGPWWLTTLAFLVLWAVYLSVVNVGQRFYGFGWESLLCEVTFLVGWLGSSGEGAPPPLLVLLLARWCLFRLELGAGLIKLRGDRAWRDLTALEYHHETQPLPGPFSWHAHHLPRWWHRVEVAGNHVTQLVVPFALFAPQPVASVAGGVVVLTQAWLLVTGNFAWLNWLTIVLGLGVVSDGAWAAVGSWLVPALGRGEAPVPDGGAALGGPVTLVVAVLAVSALLLVLGVRPARNLVARRQLMNAGFEPFRLVNAYGAFGSVSRRRDEVVVEGTTARSPGPDDWVEYAFRGKPGDVARRPPQVAPYHLRLDWQMWFLALGSPGTRWFEVLLLRLLEADRPTLRLLAADPFADDPDGPAPRWVRARVFRYRYTTRAERRRTGDWWVREERGALVDPVDRERLRLLLGPRA</sequence>
<evidence type="ECO:0000313" key="10">
    <source>
        <dbReference type="EMBL" id="SIQ30478.1"/>
    </source>
</evidence>
<proteinExistence type="inferred from homology"/>
<dbReference type="InterPro" id="IPR009613">
    <property type="entry name" value="LMF"/>
</dbReference>
<reference evidence="11" key="1">
    <citation type="submission" date="2017-01" db="EMBL/GenBank/DDBJ databases">
        <authorList>
            <person name="Varghese N."/>
            <person name="Submissions S."/>
        </authorList>
    </citation>
    <scope>NUCLEOTIDE SEQUENCE [LARGE SCALE GENOMIC DNA]</scope>
    <source>
        <strain evidence="11">3bp</strain>
    </source>
</reference>
<feature type="domain" description="Lipase maturation factor 1/2 N-terminal" evidence="8">
    <location>
        <begin position="134"/>
        <end position="287"/>
    </location>
</feature>
<feature type="transmembrane region" description="Helical" evidence="7">
    <location>
        <begin position="133"/>
        <end position="152"/>
    </location>
</feature>
<accession>A0A1N6RNJ8</accession>
<dbReference type="InterPro" id="IPR057434">
    <property type="entry name" value="LMF1/2_N"/>
</dbReference>
<dbReference type="Pfam" id="PF25179">
    <property type="entry name" value="LMF1_C"/>
    <property type="match status" value="1"/>
</dbReference>
<keyword evidence="6 7" id="KW-0472">Membrane</keyword>
<name>A0A1N6RNJ8_9MICO</name>
<protein>
    <submittedName>
        <fullName evidence="10">Lipase maturation factor</fullName>
    </submittedName>
</protein>
<evidence type="ECO:0000313" key="11">
    <source>
        <dbReference type="Proteomes" id="UP000186235"/>
    </source>
</evidence>
<dbReference type="PANTHER" id="PTHR14463:SF10">
    <property type="entry name" value="LIPASE MATURATION FACTOR 1"/>
    <property type="match status" value="1"/>
</dbReference>
<evidence type="ECO:0000256" key="6">
    <source>
        <dbReference type="ARBA" id="ARBA00023136"/>
    </source>
</evidence>
<feature type="transmembrane region" description="Helical" evidence="7">
    <location>
        <begin position="84"/>
        <end position="103"/>
    </location>
</feature>
<evidence type="ECO:0000256" key="1">
    <source>
        <dbReference type="ARBA" id="ARBA00004477"/>
    </source>
</evidence>
<evidence type="ECO:0000256" key="2">
    <source>
        <dbReference type="ARBA" id="ARBA00005512"/>
    </source>
</evidence>
<feature type="transmembrane region" description="Helical" evidence="7">
    <location>
        <begin position="269"/>
        <end position="290"/>
    </location>
</feature>
<evidence type="ECO:0000259" key="8">
    <source>
        <dbReference type="Pfam" id="PF06762"/>
    </source>
</evidence>
<organism evidence="10 11">
    <name type="scientific">Cellulosimicrobium aquatile</name>
    <dbReference type="NCBI Taxonomy" id="1612203"/>
    <lineage>
        <taxon>Bacteria</taxon>
        <taxon>Bacillati</taxon>
        <taxon>Actinomycetota</taxon>
        <taxon>Actinomycetes</taxon>
        <taxon>Micrococcales</taxon>
        <taxon>Promicromonosporaceae</taxon>
        <taxon>Cellulosimicrobium</taxon>
    </lineage>
</organism>
<dbReference type="PANTHER" id="PTHR14463">
    <property type="entry name" value="LIPASE MATURATION FACTOR"/>
    <property type="match status" value="1"/>
</dbReference>
<feature type="transmembrane region" description="Helical" evidence="7">
    <location>
        <begin position="310"/>
        <end position="334"/>
    </location>
</feature>
<dbReference type="Pfam" id="PF06762">
    <property type="entry name" value="LMF1"/>
    <property type="match status" value="1"/>
</dbReference>
<keyword evidence="5 7" id="KW-1133">Transmembrane helix</keyword>
<comment type="similarity">
    <text evidence="2">Belongs to the lipase maturation factor family.</text>
</comment>
<dbReference type="Proteomes" id="UP000186235">
    <property type="component" value="Unassembled WGS sequence"/>
</dbReference>
<dbReference type="InterPro" id="IPR057433">
    <property type="entry name" value="LMF1/2_C"/>
</dbReference>
<evidence type="ECO:0000256" key="3">
    <source>
        <dbReference type="ARBA" id="ARBA00022692"/>
    </source>
</evidence>
<feature type="transmembrane region" description="Helical" evidence="7">
    <location>
        <begin position="28"/>
        <end position="45"/>
    </location>
</feature>
<evidence type="ECO:0000256" key="4">
    <source>
        <dbReference type="ARBA" id="ARBA00022824"/>
    </source>
</evidence>
<evidence type="ECO:0000256" key="5">
    <source>
        <dbReference type="ARBA" id="ARBA00022989"/>
    </source>
</evidence>